<keyword evidence="2" id="KW-1185">Reference proteome</keyword>
<reference evidence="1" key="1">
    <citation type="journal article" date="2020" name="G3 (Bethesda)">
        <title>High-Quality Assemblies for Three Invasive Social Wasps from the &lt;i&gt;Vespula&lt;/i&gt; Genus.</title>
        <authorList>
            <person name="Harrop T.W.R."/>
            <person name="Guhlin J."/>
            <person name="McLaughlin G.M."/>
            <person name="Permina E."/>
            <person name="Stockwell P."/>
            <person name="Gilligan J."/>
            <person name="Le Lec M.F."/>
            <person name="Gruber M.A.M."/>
            <person name="Quinn O."/>
            <person name="Lovegrove M."/>
            <person name="Duncan E.J."/>
            <person name="Remnant E.J."/>
            <person name="Van Eeckhoven J."/>
            <person name="Graham B."/>
            <person name="Knapp R.A."/>
            <person name="Langford K.W."/>
            <person name="Kronenberg Z."/>
            <person name="Press M.O."/>
            <person name="Eacker S.M."/>
            <person name="Wilson-Rankin E.E."/>
            <person name="Purcell J."/>
            <person name="Lester P.J."/>
            <person name="Dearden P.K."/>
        </authorList>
    </citation>
    <scope>NUCLEOTIDE SEQUENCE</scope>
    <source>
        <strain evidence="1">Marl-1</strain>
    </source>
</reference>
<dbReference type="EMBL" id="JACSEA010000006">
    <property type="protein sequence ID" value="KAF7399058.1"/>
    <property type="molecule type" value="Genomic_DNA"/>
</dbReference>
<name>A0A834K2R6_VESVU</name>
<organism evidence="1 2">
    <name type="scientific">Vespula vulgaris</name>
    <name type="common">Yellow jacket</name>
    <name type="synonym">Wasp</name>
    <dbReference type="NCBI Taxonomy" id="7454"/>
    <lineage>
        <taxon>Eukaryota</taxon>
        <taxon>Metazoa</taxon>
        <taxon>Ecdysozoa</taxon>
        <taxon>Arthropoda</taxon>
        <taxon>Hexapoda</taxon>
        <taxon>Insecta</taxon>
        <taxon>Pterygota</taxon>
        <taxon>Neoptera</taxon>
        <taxon>Endopterygota</taxon>
        <taxon>Hymenoptera</taxon>
        <taxon>Apocrita</taxon>
        <taxon>Aculeata</taxon>
        <taxon>Vespoidea</taxon>
        <taxon>Vespidae</taxon>
        <taxon>Vespinae</taxon>
        <taxon>Vespula</taxon>
    </lineage>
</organism>
<evidence type="ECO:0000313" key="2">
    <source>
        <dbReference type="Proteomes" id="UP000614350"/>
    </source>
</evidence>
<comment type="caution">
    <text evidence="1">The sequence shown here is derived from an EMBL/GenBank/DDBJ whole genome shotgun (WGS) entry which is preliminary data.</text>
</comment>
<proteinExistence type="predicted"/>
<accession>A0A834K2R6</accession>
<evidence type="ECO:0000313" key="1">
    <source>
        <dbReference type="EMBL" id="KAF7399058.1"/>
    </source>
</evidence>
<protein>
    <submittedName>
        <fullName evidence="1">Uncharacterized protein</fullName>
    </submittedName>
</protein>
<dbReference type="AlphaFoldDB" id="A0A834K2R6"/>
<gene>
    <name evidence="1" type="ORF">HZH66_006955</name>
</gene>
<sequence>MICFNISVYQKIQIILIIFQNYLRYDANFIIKDFGNFFIPGRITILTINKERYISLLKHINEYNIEYRFIDSFNVSSLIF</sequence>
<dbReference type="Proteomes" id="UP000614350">
    <property type="component" value="Unassembled WGS sequence"/>
</dbReference>